<organism evidence="2 3">
    <name type="scientific">Adhaeribacter radiodurans</name>
    <dbReference type="NCBI Taxonomy" id="2745197"/>
    <lineage>
        <taxon>Bacteria</taxon>
        <taxon>Pseudomonadati</taxon>
        <taxon>Bacteroidota</taxon>
        <taxon>Cytophagia</taxon>
        <taxon>Cytophagales</taxon>
        <taxon>Hymenobacteraceae</taxon>
        <taxon>Adhaeribacter</taxon>
    </lineage>
</organism>
<gene>
    <name evidence="2" type="ORF">HUW48_19845</name>
</gene>
<proteinExistence type="predicted"/>
<dbReference type="RefSeq" id="WP_182412598.1">
    <property type="nucleotide sequence ID" value="NZ_CP055153.1"/>
</dbReference>
<reference evidence="2 3" key="1">
    <citation type="submission" date="2020-06" db="EMBL/GenBank/DDBJ databases">
        <authorList>
            <person name="Hwang Y.J."/>
        </authorList>
    </citation>
    <scope>NUCLEOTIDE SEQUENCE [LARGE SCALE GENOMIC DNA]</scope>
    <source>
        <strain evidence="2 3">KUDC8001</strain>
    </source>
</reference>
<evidence type="ECO:0000313" key="2">
    <source>
        <dbReference type="EMBL" id="QMU30141.1"/>
    </source>
</evidence>
<dbReference type="AlphaFoldDB" id="A0A7L7LBD3"/>
<name>A0A7L7LBD3_9BACT</name>
<sequence length="245" mass="26732">MKPTIFFALSWLLIVFKVSGQSECPGCCQIIVSPVVPKPAAGDIVSVTCTTLTVKWKGSSGNQSYLVKGTYLDPFSNEKTETDSANNIACTSNQNCTATIPVVPGTVVKWTVQAVQVIDDKTFVSYPLRGNQEAHILTCEPSQVINSPTFIPSKSLLLNSEGGAKMYPNPVTSILTIDLKNSSEKVISKNDVIQIYDVKGNKVISKPSTPNNMRLNVNQLKNGIYIIQIENSQGKVVYKARFIKE</sequence>
<dbReference type="InterPro" id="IPR026444">
    <property type="entry name" value="Secre_tail"/>
</dbReference>
<dbReference type="EMBL" id="CP055153">
    <property type="protein sequence ID" value="QMU30141.1"/>
    <property type="molecule type" value="Genomic_DNA"/>
</dbReference>
<dbReference type="KEGG" id="add:HUW48_19845"/>
<dbReference type="Proteomes" id="UP000514509">
    <property type="component" value="Chromosome"/>
</dbReference>
<dbReference type="NCBIfam" id="TIGR04183">
    <property type="entry name" value="Por_Secre_tail"/>
    <property type="match status" value="1"/>
</dbReference>
<feature type="domain" description="Secretion system C-terminal sorting" evidence="1">
    <location>
        <begin position="166"/>
        <end position="239"/>
    </location>
</feature>
<evidence type="ECO:0000259" key="1">
    <source>
        <dbReference type="Pfam" id="PF18962"/>
    </source>
</evidence>
<protein>
    <submittedName>
        <fullName evidence="2">T9SS type A sorting domain-containing protein</fullName>
    </submittedName>
</protein>
<evidence type="ECO:0000313" key="3">
    <source>
        <dbReference type="Proteomes" id="UP000514509"/>
    </source>
</evidence>
<keyword evidence="3" id="KW-1185">Reference proteome</keyword>
<dbReference type="Pfam" id="PF18962">
    <property type="entry name" value="Por_Secre_tail"/>
    <property type="match status" value="1"/>
</dbReference>
<accession>A0A7L7LBD3</accession>
<reference evidence="2 3" key="2">
    <citation type="submission" date="2020-08" db="EMBL/GenBank/DDBJ databases">
        <title>Adhaeribacter dokdonensis sp. nov., isolated from the rhizosphere of Elymus tsukushiensis, a plant native to the Dokdo Islands, Republic of Korea.</title>
        <authorList>
            <person name="Ghim S.Y."/>
        </authorList>
    </citation>
    <scope>NUCLEOTIDE SEQUENCE [LARGE SCALE GENOMIC DNA]</scope>
    <source>
        <strain evidence="2 3">KUDC8001</strain>
    </source>
</reference>